<organism evidence="2 3">
    <name type="scientific">Knufia obscura</name>
    <dbReference type="NCBI Taxonomy" id="1635080"/>
    <lineage>
        <taxon>Eukaryota</taxon>
        <taxon>Fungi</taxon>
        <taxon>Dikarya</taxon>
        <taxon>Ascomycota</taxon>
        <taxon>Pezizomycotina</taxon>
        <taxon>Eurotiomycetes</taxon>
        <taxon>Chaetothyriomycetidae</taxon>
        <taxon>Chaetothyriales</taxon>
        <taxon>Trichomeriaceae</taxon>
        <taxon>Knufia</taxon>
    </lineage>
</organism>
<dbReference type="Proteomes" id="UP001334248">
    <property type="component" value="Unassembled WGS sequence"/>
</dbReference>
<proteinExistence type="predicted"/>
<feature type="coiled-coil region" evidence="1">
    <location>
        <begin position="730"/>
        <end position="757"/>
    </location>
</feature>
<evidence type="ECO:0000256" key="1">
    <source>
        <dbReference type="SAM" id="Coils"/>
    </source>
</evidence>
<dbReference type="RefSeq" id="XP_064731007.1">
    <property type="nucleotide sequence ID" value="XM_064873903.1"/>
</dbReference>
<dbReference type="EMBL" id="JAVHJV010000005">
    <property type="protein sequence ID" value="KAK5942917.1"/>
    <property type="molecule type" value="Genomic_DNA"/>
</dbReference>
<gene>
    <name evidence="2" type="ORF">PMZ80_005483</name>
</gene>
<name>A0ABR0RQK5_9EURO</name>
<keyword evidence="1" id="KW-0175">Coiled coil</keyword>
<evidence type="ECO:0000313" key="2">
    <source>
        <dbReference type="EMBL" id="KAK5942917.1"/>
    </source>
</evidence>
<evidence type="ECO:0000313" key="3">
    <source>
        <dbReference type="Proteomes" id="UP001334248"/>
    </source>
</evidence>
<keyword evidence="3" id="KW-1185">Reference proteome</keyword>
<dbReference type="GeneID" id="89998932"/>
<protein>
    <submittedName>
        <fullName evidence="2">Uncharacterized protein</fullName>
    </submittedName>
</protein>
<reference evidence="2 3" key="1">
    <citation type="journal article" date="2023" name="Res Sq">
        <title>Genomic and morphological characterization of Knufia obscura isolated from the Mars 2020 spacecraft assembly facility.</title>
        <authorList>
            <person name="Chander A.M."/>
            <person name="Teixeira M.M."/>
            <person name="Singh N.K."/>
            <person name="Williams M.P."/>
            <person name="Parker C.W."/>
            <person name="Leo P."/>
            <person name="Stajich J.E."/>
            <person name="Torok T."/>
            <person name="Tighe S."/>
            <person name="Mason C.E."/>
            <person name="Venkateswaran K."/>
        </authorList>
    </citation>
    <scope>NUCLEOTIDE SEQUENCE [LARGE SCALE GENOMIC DNA]</scope>
    <source>
        <strain evidence="2 3">CCFEE 5817</strain>
    </source>
</reference>
<sequence>MSGYQGKLSEVQQGAVRANAEMVPVRQGARDLVSVPKTAGRVITAKGKGVEEAGEQKRLCQKYGKELKSLAGEIKNKRSAIGTCKNGIIDKLLKACEGNKELESEAWMAFQSDKLPELFQGWVEKLEELEKAFENVKGQDVSSEQLNQAVEQARKEEKEKYEKLRKSRQQYYDEEAWEAEKRKEKVVKRKEELKKQLKEERAALWKQEREHKAKVSEAEEVKSTLLKQEEVLRSRISDLEKENAEQKATAARSESLLKQEMMDLRKQQEHELFMAQAEQDLKMADLVAERNGALEDAAELRQQLGDLKVELKDEVNKEKTHWQQRMLAERKVMKDELERIKVREDRRIQEQVRALLAQEQEKHAYELEGFNQAWRALLDTAENQRAHEVRWKNAARRKVHRARTVATMKISHIQRRAYDEKRDTERVAKSKRVYQNLVVEGLRKANGNMVVEVDSQAKKHARSLSVSMAQVEAKKQKVESLEKTRDYEWSLAGSFWADLREKEKLLEEVIQSRDDNCSRADKNQKMVEELEDALEQVTESWDDICSHADRLKEELAEVTKDRDDNCSRVEKSAEEIDDLKRELEEMTRSRDGNCSRATILRKIAFCLVAACKKLTQSRDDNCSRAEKSAEEIQGLKQDLEEMTRSRDNNCARAKILRKMACCLAAAYKGMTISRDDNCSRAVEAEKKVSEQAREIAGLKKAQRENRSQLSRYWLKTLRLIASGRIVAQDRDTLRDRAEQAEQKVAEQAGEIVELKQSRDGHSARSRAFGFMALRLAVRCQIMTRSRDENSSRAKKYSRMVIRMGVVSQKLSHDRYDNGSRAEKAEGRVSTLEEQVRVLTQDQDAKGEEIKRLGGILMAIAPTAKSLEVEKFGGVMCNTAEWLQRIPGMDRGASGEMVALNMIRGNRVGLTELVGAVRAMEGDERFFLAAVLSFVKRGGGGLLRLRCLELLQMHGQDISEFLAVGGNELEAGLLQMLRGGRLEVQSRLSRCGQGIVLKVDGGVRFCWLDTIRVTRVDGKWILEGKDGQGMALSLKEANHFGQWFPEVMQGYGRFIDITE</sequence>
<feature type="coiled-coil region" evidence="1">
    <location>
        <begin position="119"/>
        <end position="256"/>
    </location>
</feature>
<feature type="coiled-coil region" evidence="1">
    <location>
        <begin position="283"/>
        <end position="317"/>
    </location>
</feature>
<comment type="caution">
    <text evidence="2">The sequence shown here is derived from an EMBL/GenBank/DDBJ whole genome shotgun (WGS) entry which is preliminary data.</text>
</comment>
<accession>A0ABR0RQK5</accession>